<dbReference type="PANTHER" id="PTHR43022">
    <property type="entry name" value="PROTEIN SMF"/>
    <property type="match status" value="1"/>
</dbReference>
<comment type="similarity">
    <text evidence="1">Belongs to the DprA/Smf family.</text>
</comment>
<feature type="domain" description="Smf/DprA SLOG" evidence="2">
    <location>
        <begin position="79"/>
        <end position="285"/>
    </location>
</feature>
<dbReference type="SUPFAM" id="SSF102405">
    <property type="entry name" value="MCP/YpsA-like"/>
    <property type="match status" value="1"/>
</dbReference>
<evidence type="ECO:0000313" key="3">
    <source>
        <dbReference type="EMBL" id="CAI2719264.1"/>
    </source>
</evidence>
<dbReference type="EMBL" id="OX336137">
    <property type="protein sequence ID" value="CAI2719264.1"/>
    <property type="molecule type" value="Genomic_DNA"/>
</dbReference>
<accession>A0ABN8VZP5</accession>
<name>A0ABN8VZP5_9BACT</name>
<dbReference type="Gene3D" id="3.40.50.450">
    <property type="match status" value="1"/>
</dbReference>
<organism evidence="3 4">
    <name type="scientific">Nitrospina watsonii</name>
    <dbReference type="NCBI Taxonomy" id="1323948"/>
    <lineage>
        <taxon>Bacteria</taxon>
        <taxon>Pseudomonadati</taxon>
        <taxon>Nitrospinota/Tectimicrobiota group</taxon>
        <taxon>Nitrospinota</taxon>
        <taxon>Nitrospinia</taxon>
        <taxon>Nitrospinales</taxon>
        <taxon>Nitrospinaceae</taxon>
        <taxon>Nitrospina</taxon>
    </lineage>
</organism>
<dbReference type="Proteomes" id="UP001157733">
    <property type="component" value="Chromosome"/>
</dbReference>
<evidence type="ECO:0000256" key="1">
    <source>
        <dbReference type="ARBA" id="ARBA00006525"/>
    </source>
</evidence>
<evidence type="ECO:0000259" key="2">
    <source>
        <dbReference type="Pfam" id="PF02481"/>
    </source>
</evidence>
<dbReference type="Pfam" id="PF02481">
    <property type="entry name" value="DNA_processg_A"/>
    <property type="match status" value="1"/>
</dbReference>
<protein>
    <recommendedName>
        <fullName evidence="2">Smf/DprA SLOG domain-containing protein</fullName>
    </recommendedName>
</protein>
<reference evidence="3 4" key="1">
    <citation type="submission" date="2022-09" db="EMBL/GenBank/DDBJ databases">
        <authorList>
            <person name="Kop L."/>
        </authorList>
    </citation>
    <scope>NUCLEOTIDE SEQUENCE [LARGE SCALE GENOMIC DNA]</scope>
    <source>
        <strain evidence="3 4">347</strain>
    </source>
</reference>
<evidence type="ECO:0000313" key="4">
    <source>
        <dbReference type="Proteomes" id="UP001157733"/>
    </source>
</evidence>
<gene>
    <name evidence="3" type="ORF">NSPWAT_2408</name>
</gene>
<sequence>METNELKFNILRLLETKGIGFAKFWTIWNAFKDDIDLDAIFKGQQEIKKYLNNEGYSDWQSNEKVVSEKWDKLLDKNVQVIFFEDDIYPQKLVSRLKKKAPPILLAFGNLNLLSKTSVGFCGSREASGKGLETAYDCAEQLSRDGINIVSGYAHGVDMTTHRAALESGGTTTLVLAEGILNFKIKKELLSIWDWDRVLVLSEFLPGLPWSVRNAMQRNGVICALSEAVILIEAKSRGGSIEAGKTCLGMNLPLFAPVYEGMPESAVGNRELLNQGAYPIYKSQKTSKANLDKIFHIFDSDSSASSIVPSSKSLKNNQISFLD</sequence>
<proteinExistence type="inferred from homology"/>
<dbReference type="RefSeq" id="WP_282012110.1">
    <property type="nucleotide sequence ID" value="NZ_OX336137.1"/>
</dbReference>
<dbReference type="PANTHER" id="PTHR43022:SF1">
    <property type="entry name" value="PROTEIN SMF"/>
    <property type="match status" value="1"/>
</dbReference>
<keyword evidence="4" id="KW-1185">Reference proteome</keyword>
<dbReference type="InterPro" id="IPR003488">
    <property type="entry name" value="DprA"/>
</dbReference>
<dbReference type="InterPro" id="IPR057666">
    <property type="entry name" value="DrpA_SLOG"/>
</dbReference>